<evidence type="ECO:0000256" key="1">
    <source>
        <dbReference type="ARBA" id="ARBA00022649"/>
    </source>
</evidence>
<dbReference type="KEGG" id="slp:Slip_1158"/>
<dbReference type="OrthoDB" id="361440at2"/>
<reference evidence="2 3" key="2">
    <citation type="journal article" date="2010" name="Stand. Genomic Sci.">
        <title>Complete genome sequence of Syntrophothermus lipocalidus type strain (TGB-C1).</title>
        <authorList>
            <person name="Djao O.D."/>
            <person name="Zhang X."/>
            <person name="Lucas S."/>
            <person name="Lapidus A."/>
            <person name="Del Rio T.G."/>
            <person name="Nolan M."/>
            <person name="Tice H."/>
            <person name="Cheng J.F."/>
            <person name="Han C."/>
            <person name="Tapia R."/>
            <person name="Goodwin L."/>
            <person name="Pitluck S."/>
            <person name="Liolios K."/>
            <person name="Ivanova N."/>
            <person name="Mavromatis K."/>
            <person name="Mikhailova N."/>
            <person name="Ovchinnikova G."/>
            <person name="Pati A."/>
            <person name="Brambilla E."/>
            <person name="Chen A."/>
            <person name="Palaniappan K."/>
            <person name="Land M."/>
            <person name="Hauser L."/>
            <person name="Chang Y.J."/>
            <person name="Jeffries C.D."/>
            <person name="Rohde M."/>
            <person name="Sikorski J."/>
            <person name="Spring S."/>
            <person name="Goker M."/>
            <person name="Detter J.C."/>
            <person name="Woyke T."/>
            <person name="Bristow J."/>
            <person name="Eisen J.A."/>
            <person name="Markowitz V."/>
            <person name="Hugenholtz P."/>
            <person name="Kyrpides N.C."/>
            <person name="Klenk H.P."/>
        </authorList>
    </citation>
    <scope>NUCLEOTIDE SEQUENCE [LARGE SCALE GENOMIC DNA]</scope>
    <source>
        <strain evidence="3">DSM 12680 / TGB-C1</strain>
    </source>
</reference>
<dbReference type="STRING" id="643648.Slip_1158"/>
<evidence type="ECO:0000313" key="2">
    <source>
        <dbReference type="EMBL" id="ADI01931.1"/>
    </source>
</evidence>
<evidence type="ECO:0000313" key="3">
    <source>
        <dbReference type="Proteomes" id="UP000000378"/>
    </source>
</evidence>
<dbReference type="EMBL" id="CP002048">
    <property type="protein sequence ID" value="ADI01931.1"/>
    <property type="molecule type" value="Genomic_DNA"/>
</dbReference>
<dbReference type="InterPro" id="IPR035093">
    <property type="entry name" value="RelE/ParE_toxin_dom_sf"/>
</dbReference>
<dbReference type="Pfam" id="PF05016">
    <property type="entry name" value="ParE_toxin"/>
    <property type="match status" value="1"/>
</dbReference>
<reference evidence="3" key="1">
    <citation type="journal article" date="2010" name="Stand. Genomic Sci.">
        <title>Complete genome sequence of Syntrophothermus lipocalidus type strain (TGB-C1T).</title>
        <authorList>
            <consortium name="US DOE Joint Genome Institute (JGI-PGF)"/>
            <person name="Djao O."/>
            <person name="Zhang X."/>
            <person name="Lucas S."/>
            <person name="Lapidus A."/>
            <person name="Glavina Del Rio T."/>
            <person name="Nolan M."/>
            <person name="Tice H."/>
            <person name="Cheng J."/>
            <person name="Han C."/>
            <person name="Tapia R."/>
            <person name="Goodwin L."/>
            <person name="Pitluck S."/>
            <person name="Liolios K."/>
            <person name="Ivanova N."/>
            <person name="Mavromatis K."/>
            <person name="Mikhailova N."/>
            <person name="Ovchinnikova G."/>
            <person name="Pati A."/>
            <person name="Brambilla E."/>
            <person name="Chen A."/>
            <person name="Palaniappan K."/>
            <person name="Land M."/>
            <person name="Hauser L."/>
            <person name="Chang Y."/>
            <person name="Jeffries C."/>
            <person name="Rohde M."/>
            <person name="Sikorski J."/>
            <person name="Spring S."/>
            <person name="Goker M."/>
            <person name="Detter J."/>
            <person name="Woyke T."/>
            <person name="Bristow J."/>
            <person name="Eisen J."/>
            <person name="Markowitz V."/>
            <person name="Hugenholtz P."/>
            <person name="Kyrpides N."/>
            <person name="Klenk H."/>
        </authorList>
    </citation>
    <scope>NUCLEOTIDE SEQUENCE [LARGE SCALE GENOMIC DNA]</scope>
    <source>
        <strain evidence="3">DSM 12680 / TGB-C1</strain>
    </source>
</reference>
<dbReference type="HOGENOM" id="CLU_147162_6_3_9"/>
<name>D7CMJ6_SYNLT</name>
<dbReference type="AlphaFoldDB" id="D7CMJ6"/>
<dbReference type="RefSeq" id="WP_013175333.1">
    <property type="nucleotide sequence ID" value="NC_014220.1"/>
</dbReference>
<dbReference type="Proteomes" id="UP000000378">
    <property type="component" value="Chromosome"/>
</dbReference>
<dbReference type="eggNOG" id="COG3668">
    <property type="taxonomic scope" value="Bacteria"/>
</dbReference>
<organism evidence="2 3">
    <name type="scientific">Syntrophothermus lipocalidus (strain DSM 12680 / TGB-C1)</name>
    <dbReference type="NCBI Taxonomy" id="643648"/>
    <lineage>
        <taxon>Bacteria</taxon>
        <taxon>Bacillati</taxon>
        <taxon>Bacillota</taxon>
        <taxon>Clostridia</taxon>
        <taxon>Eubacteriales</taxon>
        <taxon>Syntrophomonadaceae</taxon>
        <taxon>Syntrophothermus</taxon>
    </lineage>
</organism>
<gene>
    <name evidence="2" type="ordered locus">Slip_1158</name>
</gene>
<keyword evidence="1" id="KW-1277">Toxin-antitoxin system</keyword>
<dbReference type="SUPFAM" id="SSF143011">
    <property type="entry name" value="RelE-like"/>
    <property type="match status" value="1"/>
</dbReference>
<protein>
    <submittedName>
        <fullName evidence="2">Addiction module toxin, RelE/StbE family</fullName>
    </submittedName>
</protein>
<keyword evidence="3" id="KW-1185">Reference proteome</keyword>
<sequence length="108" mass="12780">MSAWKVVYTEQAENDLRAIYEYIAFSLLEPKIAERQTKRIIEAAAKLNEMPYRCRLYEKEPWRSKGLRVLPVDNYLVFYLPVEDRGTVVIIRIMYGGRNIEKQLHNGE</sequence>
<dbReference type="Gene3D" id="3.30.2310.20">
    <property type="entry name" value="RelE-like"/>
    <property type="match status" value="1"/>
</dbReference>
<proteinExistence type="predicted"/>
<dbReference type="InterPro" id="IPR007712">
    <property type="entry name" value="RelE/ParE_toxin"/>
</dbReference>
<dbReference type="NCBIfam" id="TIGR02385">
    <property type="entry name" value="RelE_StbE"/>
    <property type="match status" value="1"/>
</dbReference>
<accession>D7CMJ6</accession>